<dbReference type="Pfam" id="PF12872">
    <property type="entry name" value="OST-HTH"/>
    <property type="match status" value="4"/>
</dbReference>
<feature type="region of interest" description="Disordered" evidence="2">
    <location>
        <begin position="386"/>
        <end position="425"/>
    </location>
</feature>
<dbReference type="InterPro" id="IPR036890">
    <property type="entry name" value="HATPase_C_sf"/>
</dbReference>
<feature type="compositionally biased region" description="Polar residues" evidence="2">
    <location>
        <begin position="2785"/>
        <end position="2796"/>
    </location>
</feature>
<accession>A0A444U8U0</accession>
<dbReference type="Gene3D" id="3.30.420.610">
    <property type="entry name" value="LOTUS domain-like"/>
    <property type="match status" value="4"/>
</dbReference>
<dbReference type="PANTHER" id="PTHR32387">
    <property type="entry name" value="WU:FJ29H11"/>
    <property type="match status" value="1"/>
</dbReference>
<dbReference type="Pfam" id="PF25794">
    <property type="entry name" value="SACS"/>
    <property type="match status" value="1"/>
</dbReference>
<evidence type="ECO:0000256" key="2">
    <source>
        <dbReference type="SAM" id="MobiDB-lite"/>
    </source>
</evidence>
<feature type="compositionally biased region" description="Polar residues" evidence="2">
    <location>
        <begin position="1362"/>
        <end position="1373"/>
    </location>
</feature>
<evidence type="ECO:0000313" key="4">
    <source>
        <dbReference type="EMBL" id="RXM31499.1"/>
    </source>
</evidence>
<dbReference type="NCBIfam" id="NF047352">
    <property type="entry name" value="P_loop_sacsin"/>
    <property type="match status" value="1"/>
</dbReference>
<keyword evidence="1" id="KW-0221">Differentiation</keyword>
<evidence type="ECO:0000259" key="3">
    <source>
        <dbReference type="PROSITE" id="PS51644"/>
    </source>
</evidence>
<dbReference type="EMBL" id="SCEB01215070">
    <property type="protein sequence ID" value="RXM31499.1"/>
    <property type="molecule type" value="Genomic_DNA"/>
</dbReference>
<name>A0A444U8U0_ACIRT</name>
<feature type="compositionally biased region" description="Low complexity" evidence="2">
    <location>
        <begin position="1302"/>
        <end position="1314"/>
    </location>
</feature>
<organism evidence="4 5">
    <name type="scientific">Acipenser ruthenus</name>
    <name type="common">Sterlet sturgeon</name>
    <dbReference type="NCBI Taxonomy" id="7906"/>
    <lineage>
        <taxon>Eukaryota</taxon>
        <taxon>Metazoa</taxon>
        <taxon>Chordata</taxon>
        <taxon>Craniata</taxon>
        <taxon>Vertebrata</taxon>
        <taxon>Euteleostomi</taxon>
        <taxon>Actinopterygii</taxon>
        <taxon>Chondrostei</taxon>
        <taxon>Acipenseriformes</taxon>
        <taxon>Acipenseridae</taxon>
        <taxon>Acipenser</taxon>
    </lineage>
</organism>
<comment type="caution">
    <text evidence="4">The sequence shown here is derived from an EMBL/GenBank/DDBJ whole genome shotgun (WGS) entry which is preliminary data.</text>
</comment>
<feature type="domain" description="HTH OST-type" evidence="3">
    <location>
        <begin position="317"/>
        <end position="393"/>
    </location>
</feature>
<evidence type="ECO:0000256" key="1">
    <source>
        <dbReference type="ARBA" id="ARBA00022782"/>
    </source>
</evidence>
<gene>
    <name evidence="4" type="ORF">EOD39_1724</name>
</gene>
<evidence type="ECO:0000313" key="5">
    <source>
        <dbReference type="Proteomes" id="UP000289886"/>
    </source>
</evidence>
<dbReference type="InterPro" id="IPR052957">
    <property type="entry name" value="Auxin_embryo_med"/>
</dbReference>
<dbReference type="Pfam" id="PF13020">
    <property type="entry name" value="NOV_C"/>
    <property type="match status" value="1"/>
</dbReference>
<feature type="compositionally biased region" description="Basic and acidic residues" evidence="2">
    <location>
        <begin position="2708"/>
        <end position="2722"/>
    </location>
</feature>
<dbReference type="CDD" id="cd08824">
    <property type="entry name" value="LOTUS"/>
    <property type="match status" value="1"/>
</dbReference>
<dbReference type="PROSITE" id="PS51644">
    <property type="entry name" value="HTH_OST"/>
    <property type="match status" value="4"/>
</dbReference>
<dbReference type="InterPro" id="IPR024975">
    <property type="entry name" value="NOV_C"/>
</dbReference>
<proteinExistence type="predicted"/>
<feature type="domain" description="HTH OST-type" evidence="3">
    <location>
        <begin position="208"/>
        <end position="281"/>
    </location>
</feature>
<feature type="compositionally biased region" description="Polar residues" evidence="2">
    <location>
        <begin position="2818"/>
        <end position="2833"/>
    </location>
</feature>
<dbReference type="InterPro" id="IPR041966">
    <property type="entry name" value="LOTUS-like"/>
</dbReference>
<keyword evidence="5" id="KW-1185">Reference proteome</keyword>
<feature type="region of interest" description="Disordered" evidence="2">
    <location>
        <begin position="2708"/>
        <end position="2853"/>
    </location>
</feature>
<dbReference type="SUPFAM" id="SSF55874">
    <property type="entry name" value="ATPase domain of HSP90 chaperone/DNA topoisomerase II/histidine kinase"/>
    <property type="match status" value="1"/>
</dbReference>
<dbReference type="Proteomes" id="UP000289886">
    <property type="component" value="Unassembled WGS sequence"/>
</dbReference>
<feature type="domain" description="HTH OST-type" evidence="3">
    <location>
        <begin position="1"/>
        <end position="72"/>
    </location>
</feature>
<dbReference type="InterPro" id="IPR025605">
    <property type="entry name" value="OST-HTH/LOTUS_dom"/>
</dbReference>
<sequence length="3043" mass="342966">MDQLKQDIYHLCSFHTEGIPVLKLPLIYRQTYSKQLNIAQYGFKSLEALLEVMLDTITLQFDKNGLTVKAAAPRTRFENFTKGPIAIPYPLATTALTQKSSRYSIELLREWILELCLRHPEGVSNKQIRSAYAQKHQTHLAVNNYGFRNLKSLLESMETFEVNGSVVKVKTGGAMADSFRGAEESVSDCTARKAVVSQTKLTSFPGDQLPRLREELTVLFLCFPDGIELSKIRKSYKTMFHRKLTLSEYGFACLKDLLLLLGDTVCVERQGEKNIVKTVRSTATLPRPAVTCPAVKELAETKSDQRPSSVKQFKVKKMEAVHRDVLDLLKLNPDGIHLKKLAVTYSQRYKRNLTVSTLGFPSLTAFIESMKDELHLEGELILLGADHRPKNRDPTPAAAVKPKPPMAAAAVTKQPSPQPADTSGARVAIQQIQETTPGVQAQPAVNSPAESTQLEAITPPKTTTEGPSQVFQWQPVAASPPPSLKSADFPELGGKISKSEQKKLKEEAMKKQKSSTPVFKDAYHSQMREMHTSNMQDIEALQAGDMMGGGRRRVSVEEANALATEFIRAIASEGEHVTIEKVISRICRHLRTPALQRCGIIPQRDLPAIKELSRTLREINIFIEAFEAVRTVCTLHEIGECLAGLKNKKRFEELELGPLCKLPLIYKMFKVPSTIKDEDIHEIETVDILKSLRAYMREQRTYRSKVDLAEFMQFVVDQYKCDSPYELGIRIQSVALSVSTLRKAQNSEHTSMDKARAIIEKEIEEEAQSKMRKIKKSLFDPANGPQLFSTGGSIELRRKYASLTAAEVVLEVFNNAGGVFNKKMTKHVQDFLLRVMGDRLAMALFQLAICCGSLEVPQDLVAKEKNYKPAEPKEQKNNVQPPSEAEVKQNLHKHLSNCNGLLNLSYLSKIEKKILEHFKFEEFVNMDQGTFLEFLVKHSQILQEVGGAALVLSNQDSRICSYRPSQQDIYDLIRQCGVADQERFHDIESALCSHYKVKDSRELGYGSLATLVNIVQRQNKLHDGSPSNQTSLVRYEAALLIKDSRHGLSAANDAVGLLGDVSRDTALACLLNTPLLEDLADWSQWELVFEPQYGDLKDFIERNFGRKVTRLGDESTAVLADLLALEVKPGVLLRVTSHTSAELFAEAAMALDPVGTAGHLVSLVIADGIANAPLALLANHMETSLAAAGGQEEFSAIKEEAASLNISAKFILDCLVRIPTRLCKSLLQQVFLDPFSRVVGQANSKIVLLQVAKTCTRYQNRLHQMAILQGVTEWVKDFHMKLSPPKLPVVKSKDSKTRPQDAVSESSRSSVVALSEDEEFGVESSESESEAESDSDAPLASSDEDEDEKFSLASESKEPSGEQGSESLDTSSVEGDLANVDSGGISESKLADIERKEKECRTVIEDIRKSEFGFGVLLNEEGKKLMEVHQNRLGRSLERLSTELYSKDTHFVLELIQNADDNCYPSDGSVHPSLVFVVERDCVTILNNECGFEEKNIRAICDVGRSTKGKHIYGYIGQKGIGFKSVFKVTDFPEIHSNGFHICFDKNSGPMGYILPHWLEKERTLELDSTELQSSSWTTKIILPLRSESHQTRNLFHDVHPSLLLFLHRLRSISIVNQIKENVESTELALAFKINNGENPLGLKLQPEKQPVFAFLPLRSFGFRFIIQGDFDIPSSREDVDRDSPWNQWLRSEIASLFLHAMDTFTEHPDFEGLQGLCEFLQFIPLPDEIFDFFKPVAGQIIQLLKGKACLPTKEDQDGDIEFKLPSQIAVSQDVLIQEVICPELLHRHLNLSYLNPAVQSALPSSLISALGVHRLTGSDITTVTFAMAKEMIEDNGTYHEDSLKKIAKLLVCNFRSLEQEYGAVDCMLQALKSIPIIPLADGRMVSLNGPGVFFPLCDSQNAQTGEGLEAIYKDINTVNPKLLECLDPLSNSQVKELLKKLDVHDLEPEKVILEHIVPILKNGYWKEKPEDIVISYVVFIKQHSNTQGLSKLKAFFPVLTNKGFVCPYERKVQFSKEYGNIDLPSKLPGVDWVLLHPCYLRADADVSGWRELFSVLGVQDLLIFRKEKRSLTKKELASSPWALDNEFWQKTTDDVYVIEDCECEEFHSLVAADHLSEKEKLGQREELLSLLDRNWDTGDRYSQYQSAQVFDSQGRKLRDTKSSFAVYLTTLPWVPAYKMEAANSRPTVEFLCPNNVFLKSSELYKLLGDHVSYVSIQLSPSEFSGSIGIKSSISVEEVITLFKSWCCKHTEGNPGEFEGANFITTVDHIYNVYLYLYENCKPQQLKTLFQQTPAVFVEYERKEEFTSGRFYFMKEVCWTDPTRMFQRYRDLVRQAEGSVQEPHVLAPFYKQLNDMKDLFLKALNIEVIPSMKQYVDLLELVCNEWSLPTSELLQDVSVIYAILAEKCTIPGEHETEVQLDHNYCKSLKEMLKDRKVFPSKDNCWVTLARQPLIPDNKTVERFFKSYSQVCLLNLPAAELKPIFKAKTSSKQGKHIQKEKVFDEDLRALFLEICGVRNLSQCISIEAQTENYRPCPSVQRLVRKVVPDIQKFIYQDFRHIHKELKENNIAGLLKSLSFGQVGKLYIQYQLTLPDMDPLYEKEDVICLLKDKQLYIQKDHIRSHIDICREVVKLFSMEDKDFGKELERFLQGLMSCLDDEAALKRFLHKEDISDLPENEEKWEVPKPLEIEQETKGYRIGDQLHRALSTNEEKPKEAAEDGEKTLACWPPKSSMNGAAYSPSGQAADKVMKMWPPPAQPSPSTDTKVYYDTHGNSEGTSDIKEHCSSQFSGNRSSGFTPHHTPVNDTGVQVSKLPDPQLQESSQETGQNQQLPAENTEEDQRVPSNASLSNHQPPVGQAVYSVFQGSASLQRPPLPLDCPVWAQRQPHEALLEDLTIKSSVSGPQAVVFTEDTQDNTAIGEWGERLVYAFLLDWKENGIHNRPREIVWNNRNGESGQPCDFKVTFATDDGVLSEVYIEVKATVKVERSFIHLSANELHLALKEKERYHIYRVYNAGDTQHVRLCRIKNLAQCLHAKELELFLFV</sequence>
<dbReference type="InterPro" id="IPR058210">
    <property type="entry name" value="SACS/Nov_dom"/>
</dbReference>
<feature type="domain" description="HTH OST-type" evidence="3">
    <location>
        <begin position="104"/>
        <end position="184"/>
    </location>
</feature>
<feature type="compositionally biased region" description="Polar residues" evidence="2">
    <location>
        <begin position="2842"/>
        <end position="2852"/>
    </location>
</feature>
<feature type="compositionally biased region" description="Low complexity" evidence="2">
    <location>
        <begin position="394"/>
        <end position="413"/>
    </location>
</feature>
<feature type="region of interest" description="Disordered" evidence="2">
    <location>
        <begin position="1286"/>
        <end position="1383"/>
    </location>
</feature>
<dbReference type="GO" id="GO:0030154">
    <property type="term" value="P:cell differentiation"/>
    <property type="evidence" value="ECO:0007669"/>
    <property type="project" value="UniProtKB-KW"/>
</dbReference>
<dbReference type="Gene3D" id="3.30.565.10">
    <property type="entry name" value="Histidine kinase-like ATPase, C-terminal domain"/>
    <property type="match status" value="1"/>
</dbReference>
<feature type="compositionally biased region" description="Acidic residues" evidence="2">
    <location>
        <begin position="1315"/>
        <end position="1335"/>
    </location>
</feature>
<dbReference type="PANTHER" id="PTHR32387:SF0">
    <property type="entry name" value="PROTEIN NO VEIN"/>
    <property type="match status" value="1"/>
</dbReference>
<reference evidence="4 5" key="1">
    <citation type="submission" date="2019-01" db="EMBL/GenBank/DDBJ databases">
        <title>Draft Genome and Complete Hox-Cluster Characterization of the Sterlet Sturgeon (Acipenser ruthenus).</title>
        <authorList>
            <person name="Wei Q."/>
        </authorList>
    </citation>
    <scope>NUCLEOTIDE SEQUENCE [LARGE SCALE GENOMIC DNA]</scope>
    <source>
        <strain evidence="4">WHYD16114868_AA</strain>
        <tissue evidence="4">Blood</tissue>
    </source>
</reference>
<protein>
    <recommendedName>
        <fullName evidence="3">HTH OST-type domain-containing protein</fullName>
    </recommendedName>
</protein>